<evidence type="ECO:0000313" key="2">
    <source>
        <dbReference type="Proteomes" id="UP001165064"/>
    </source>
</evidence>
<dbReference type="Proteomes" id="UP001165064">
    <property type="component" value="Unassembled WGS sequence"/>
</dbReference>
<organism evidence="1 2">
    <name type="scientific">Ambrosiozyma monospora</name>
    <name type="common">Yeast</name>
    <name type="synonym">Endomycopsis monosporus</name>
    <dbReference type="NCBI Taxonomy" id="43982"/>
    <lineage>
        <taxon>Eukaryota</taxon>
        <taxon>Fungi</taxon>
        <taxon>Dikarya</taxon>
        <taxon>Ascomycota</taxon>
        <taxon>Saccharomycotina</taxon>
        <taxon>Pichiomycetes</taxon>
        <taxon>Pichiales</taxon>
        <taxon>Pichiaceae</taxon>
        <taxon>Ambrosiozyma</taxon>
    </lineage>
</organism>
<sequence>MSPTGSMFFNGLASPPIVGGLGGWMSPGGVGMLSPLAGTTPGMGLRGPNTPAGAGGPEDGGDPSYFDMVPINNTNNTSNVNNDANIDRPGDSGFFSPGIQFLSRVNSRGQSEIGSGLQSPVFDDSLNKVPSYNEVYDNDDDHTELVLMVLIINKNLSYPISNLLII</sequence>
<protein>
    <submittedName>
        <fullName evidence="1">Unnamed protein product</fullName>
    </submittedName>
</protein>
<reference evidence="1" key="1">
    <citation type="submission" date="2023-04" db="EMBL/GenBank/DDBJ databases">
        <title>Ambrosiozyma monospora NBRC 10751.</title>
        <authorList>
            <person name="Ichikawa N."/>
            <person name="Sato H."/>
            <person name="Tonouchi N."/>
        </authorList>
    </citation>
    <scope>NUCLEOTIDE SEQUENCE</scope>
    <source>
        <strain evidence="1">NBRC 10751</strain>
    </source>
</reference>
<gene>
    <name evidence="1" type="ORF">Amon02_001318500</name>
</gene>
<dbReference type="EMBL" id="BSXS01016761">
    <property type="protein sequence ID" value="GMF08187.1"/>
    <property type="molecule type" value="Genomic_DNA"/>
</dbReference>
<evidence type="ECO:0000313" key="1">
    <source>
        <dbReference type="EMBL" id="GMF08187.1"/>
    </source>
</evidence>
<proteinExistence type="predicted"/>
<name>A0ACB5UD48_AMBMO</name>
<comment type="caution">
    <text evidence="1">The sequence shown here is derived from an EMBL/GenBank/DDBJ whole genome shotgun (WGS) entry which is preliminary data.</text>
</comment>
<keyword evidence="2" id="KW-1185">Reference proteome</keyword>
<accession>A0ACB5UD48</accession>